<protein>
    <recommendedName>
        <fullName evidence="1">Protein kinase domain-containing protein</fullName>
    </recommendedName>
</protein>
<reference evidence="2" key="1">
    <citation type="journal article" date="2020" name="Fungal Divers.">
        <title>Resolving the Mortierellaceae phylogeny through synthesis of multi-gene phylogenetics and phylogenomics.</title>
        <authorList>
            <person name="Vandepol N."/>
            <person name="Liber J."/>
            <person name="Desiro A."/>
            <person name="Na H."/>
            <person name="Kennedy M."/>
            <person name="Barry K."/>
            <person name="Grigoriev I.V."/>
            <person name="Miller A.N."/>
            <person name="O'Donnell K."/>
            <person name="Stajich J.E."/>
            <person name="Bonito G."/>
        </authorList>
    </citation>
    <scope>NUCLEOTIDE SEQUENCE</scope>
    <source>
        <strain evidence="2">BC1065</strain>
    </source>
</reference>
<sequence length="206" mass="23372">MGKVVSAENEILDAMQAFPAMPASHRDSSAVAREQQRERAEFVKSMKEVEKLRGKARKIFEYGVGYISPEALVRWVTDLDMRSEKVGRQSVRFGELFWTMSSDGMVLVKCVSDIRGITKEDIIKRSKALAHYMRHCEGIMQVQAIQFPDMIVYGSKNAIPLDVYLRQNELSSGDKWVLALKIASALGYVHECEIIHRNIRAASVFM</sequence>
<evidence type="ECO:0000313" key="3">
    <source>
        <dbReference type="Proteomes" id="UP000807716"/>
    </source>
</evidence>
<gene>
    <name evidence="2" type="ORF">DFQ27_000709</name>
</gene>
<dbReference type="Proteomes" id="UP000807716">
    <property type="component" value="Unassembled WGS sequence"/>
</dbReference>
<dbReference type="InterPro" id="IPR001245">
    <property type="entry name" value="Ser-Thr/Tyr_kinase_cat_dom"/>
</dbReference>
<dbReference type="SUPFAM" id="SSF56112">
    <property type="entry name" value="Protein kinase-like (PK-like)"/>
    <property type="match status" value="1"/>
</dbReference>
<dbReference type="EMBL" id="JAAAJB010001196">
    <property type="protein sequence ID" value="KAG0248669.1"/>
    <property type="molecule type" value="Genomic_DNA"/>
</dbReference>
<dbReference type="InterPro" id="IPR011009">
    <property type="entry name" value="Kinase-like_dom_sf"/>
</dbReference>
<organism evidence="2 3">
    <name type="scientific">Actinomortierella ambigua</name>
    <dbReference type="NCBI Taxonomy" id="1343610"/>
    <lineage>
        <taxon>Eukaryota</taxon>
        <taxon>Fungi</taxon>
        <taxon>Fungi incertae sedis</taxon>
        <taxon>Mucoromycota</taxon>
        <taxon>Mortierellomycotina</taxon>
        <taxon>Mortierellomycetes</taxon>
        <taxon>Mortierellales</taxon>
        <taxon>Mortierellaceae</taxon>
        <taxon>Actinomortierella</taxon>
    </lineage>
</organism>
<dbReference type="PROSITE" id="PS50011">
    <property type="entry name" value="PROTEIN_KINASE_DOM"/>
    <property type="match status" value="1"/>
</dbReference>
<name>A0A9P6PNC4_9FUNG</name>
<dbReference type="Pfam" id="PF07714">
    <property type="entry name" value="PK_Tyr_Ser-Thr"/>
    <property type="match status" value="1"/>
</dbReference>
<evidence type="ECO:0000313" key="2">
    <source>
        <dbReference type="EMBL" id="KAG0248669.1"/>
    </source>
</evidence>
<comment type="caution">
    <text evidence="2">The sequence shown here is derived from an EMBL/GenBank/DDBJ whole genome shotgun (WGS) entry which is preliminary data.</text>
</comment>
<feature type="non-terminal residue" evidence="2">
    <location>
        <position position="206"/>
    </location>
</feature>
<feature type="domain" description="Protein kinase" evidence="1">
    <location>
        <begin position="1"/>
        <end position="206"/>
    </location>
</feature>
<dbReference type="GO" id="GO:0004672">
    <property type="term" value="F:protein kinase activity"/>
    <property type="evidence" value="ECO:0007669"/>
    <property type="project" value="InterPro"/>
</dbReference>
<keyword evidence="3" id="KW-1185">Reference proteome</keyword>
<accession>A0A9P6PNC4</accession>
<proteinExistence type="predicted"/>
<dbReference type="Gene3D" id="1.10.510.10">
    <property type="entry name" value="Transferase(Phosphotransferase) domain 1"/>
    <property type="match status" value="1"/>
</dbReference>
<dbReference type="GO" id="GO:0005524">
    <property type="term" value="F:ATP binding"/>
    <property type="evidence" value="ECO:0007669"/>
    <property type="project" value="InterPro"/>
</dbReference>
<dbReference type="OrthoDB" id="1911848at2759"/>
<dbReference type="AlphaFoldDB" id="A0A9P6PNC4"/>
<dbReference type="InterPro" id="IPR000719">
    <property type="entry name" value="Prot_kinase_dom"/>
</dbReference>
<evidence type="ECO:0000259" key="1">
    <source>
        <dbReference type="PROSITE" id="PS50011"/>
    </source>
</evidence>